<dbReference type="AlphaFoldDB" id="A0A2M8H8I0"/>
<proteinExistence type="predicted"/>
<evidence type="ECO:0000313" key="2">
    <source>
        <dbReference type="Proteomes" id="UP000232060"/>
    </source>
</evidence>
<sequence>MSSRLRIAQEETIASWRTIMLDDTARLRGYQRDLLTMRSLSPRPRISISLTLRQCAAARKMRGMAAGALANCRLELQTLSGGAK</sequence>
<accession>A0A2M8H8I0</accession>
<gene>
    <name evidence="1" type="ORF">CUC44_12300</name>
</gene>
<organism evidence="1 2">
    <name type="scientific">Aeromonas lusitana</name>
    <dbReference type="NCBI Taxonomy" id="931529"/>
    <lineage>
        <taxon>Bacteria</taxon>
        <taxon>Pseudomonadati</taxon>
        <taxon>Pseudomonadota</taxon>
        <taxon>Gammaproteobacteria</taxon>
        <taxon>Aeromonadales</taxon>
        <taxon>Aeromonadaceae</taxon>
        <taxon>Aeromonas</taxon>
    </lineage>
</organism>
<keyword evidence="2" id="KW-1185">Reference proteome</keyword>
<name>A0A2M8H8I0_9GAMM</name>
<reference evidence="1 2" key="1">
    <citation type="submission" date="2017-11" db="EMBL/GenBank/DDBJ databases">
        <title>Draft genome sequence of environmental isolate Aeromonas lusitania sp. nov. MDC 2473.</title>
        <authorList>
            <person name="Colston S.M."/>
            <person name="Navarro A."/>
            <person name="Martinez-Murcia A.J."/>
            <person name="Graf J."/>
        </authorList>
    </citation>
    <scope>NUCLEOTIDE SEQUENCE [LARGE SCALE GENOMIC DNA]</scope>
    <source>
        <strain evidence="1 2">MDC 2473</strain>
    </source>
</reference>
<comment type="caution">
    <text evidence="1">The sequence shown here is derived from an EMBL/GenBank/DDBJ whole genome shotgun (WGS) entry which is preliminary data.</text>
</comment>
<dbReference type="EMBL" id="PGCP01000018">
    <property type="protein sequence ID" value="PJC92863.1"/>
    <property type="molecule type" value="Genomic_DNA"/>
</dbReference>
<protein>
    <submittedName>
        <fullName evidence="1">Uncharacterized protein</fullName>
    </submittedName>
</protein>
<evidence type="ECO:0000313" key="1">
    <source>
        <dbReference type="EMBL" id="PJC92863.1"/>
    </source>
</evidence>
<dbReference type="Proteomes" id="UP000232060">
    <property type="component" value="Unassembled WGS sequence"/>
</dbReference>